<dbReference type="InterPro" id="IPR012312">
    <property type="entry name" value="Hemerythrin-like"/>
</dbReference>
<dbReference type="InterPro" id="IPR050983">
    <property type="entry name" value="GST_Omega/HSP26"/>
</dbReference>
<reference evidence="3 4" key="1">
    <citation type="submission" date="2016-07" db="EMBL/GenBank/DDBJ databases">
        <title>Pervasive Adenine N6-methylation of Active Genes in Fungi.</title>
        <authorList>
            <consortium name="DOE Joint Genome Institute"/>
            <person name="Mondo S.J."/>
            <person name="Dannebaum R.O."/>
            <person name="Kuo R.C."/>
            <person name="Labutti K."/>
            <person name="Haridas S."/>
            <person name="Kuo A."/>
            <person name="Salamov A."/>
            <person name="Ahrendt S.R."/>
            <person name="Lipzen A."/>
            <person name="Sullivan W."/>
            <person name="Andreopoulos W.B."/>
            <person name="Clum A."/>
            <person name="Lindquist E."/>
            <person name="Daum C."/>
            <person name="Ramamoorthy G.K."/>
            <person name="Gryganskyi A."/>
            <person name="Culley D."/>
            <person name="Magnuson J.K."/>
            <person name="James T.Y."/>
            <person name="O'Malley M.A."/>
            <person name="Stajich J.E."/>
            <person name="Spatafora J.W."/>
            <person name="Visel A."/>
            <person name="Grigoriev I.V."/>
        </authorList>
    </citation>
    <scope>NUCLEOTIDE SEQUENCE [LARGE SCALE GENOMIC DNA]</scope>
    <source>
        <strain evidence="3 4">JEL800</strain>
    </source>
</reference>
<comment type="caution">
    <text evidence="3">The sequence shown here is derived from an EMBL/GenBank/DDBJ whole genome shotgun (WGS) entry which is preliminary data.</text>
</comment>
<evidence type="ECO:0000313" key="3">
    <source>
        <dbReference type="EMBL" id="ORY49128.1"/>
    </source>
</evidence>
<dbReference type="CDD" id="cd12108">
    <property type="entry name" value="Hr-like"/>
    <property type="match status" value="1"/>
</dbReference>
<sequence length="533" mass="59213">MPEVAAPRGFNKFKLSVKTSLDNLKAKLTKKKASPATPVPVQTPNPVINQAQTTDAPQVAAAAEPSAITPVKIVISEPSASAATGSVPTGTYNLYSRGFCPFTQQVRIALAFKGAEFTFTKLVPNQSLPEWWAEASPDNSVPVLQFPDGSFSNSSAGIIERLEADIPQPSLYPSTAADSKQWSQTLRQELYPAFNKVLMGTNPTVQSEFRPKLTAVIEKIVDQLNARTEGPYFLGKDFSIADLVLAPIMQRLSLATFFRNIEFTFDPVLASYIDTLNETPAVKAVAYNPDEMKKFFVAAIPKMKPLSLGKLQHNAIRFHFDKCILAATNLNHGFVEDAAVTAEGLKKRFKTLLVLVHKHSHFEDSLVYPAIETLKPGSTARASEEHVRDGKMLASFEVALNAALDRIIKGDKKFARSSDFKGVVEKMRDVWITEKLHMAGEEDVLFEISQQLSNEKQEELVYNIYIKTFKADNEELLPFIIEGLSPQDRMQYMYNLEKSIGASNWMDCKSLLSKKMALPDWIDLTYRLPALAL</sequence>
<organism evidence="3 4">
    <name type="scientific">Rhizoclosmatium globosum</name>
    <dbReference type="NCBI Taxonomy" id="329046"/>
    <lineage>
        <taxon>Eukaryota</taxon>
        <taxon>Fungi</taxon>
        <taxon>Fungi incertae sedis</taxon>
        <taxon>Chytridiomycota</taxon>
        <taxon>Chytridiomycota incertae sedis</taxon>
        <taxon>Chytridiomycetes</taxon>
        <taxon>Chytridiales</taxon>
        <taxon>Chytriomycetaceae</taxon>
        <taxon>Rhizoclosmatium</taxon>
    </lineage>
</organism>
<dbReference type="PANTHER" id="PTHR43968:SF6">
    <property type="entry name" value="GLUTATHIONE S-TRANSFERASE OMEGA"/>
    <property type="match status" value="1"/>
</dbReference>
<dbReference type="EMBL" id="MCGO01000010">
    <property type="protein sequence ID" value="ORY49128.1"/>
    <property type="molecule type" value="Genomic_DNA"/>
</dbReference>
<dbReference type="Pfam" id="PF14497">
    <property type="entry name" value="GST_C_3"/>
    <property type="match status" value="1"/>
</dbReference>
<dbReference type="InterPro" id="IPR036282">
    <property type="entry name" value="Glutathione-S-Trfase_C_sf"/>
</dbReference>
<dbReference type="GO" id="GO:0005737">
    <property type="term" value="C:cytoplasm"/>
    <property type="evidence" value="ECO:0007669"/>
    <property type="project" value="TreeGrafter"/>
</dbReference>
<dbReference type="InterPro" id="IPR004045">
    <property type="entry name" value="Glutathione_S-Trfase_N"/>
</dbReference>
<name>A0A1Y2CQ06_9FUNG</name>
<evidence type="ECO:0008006" key="5">
    <source>
        <dbReference type="Google" id="ProtNLM"/>
    </source>
</evidence>
<dbReference type="PROSITE" id="PS50405">
    <property type="entry name" value="GST_CTER"/>
    <property type="match status" value="1"/>
</dbReference>
<dbReference type="AlphaFoldDB" id="A0A1Y2CQ06"/>
<dbReference type="InterPro" id="IPR004046">
    <property type="entry name" value="GST_C"/>
</dbReference>
<dbReference type="Pfam" id="PF01814">
    <property type="entry name" value="Hemerythrin"/>
    <property type="match status" value="1"/>
</dbReference>
<dbReference type="Gene3D" id="1.20.1050.10">
    <property type="match status" value="1"/>
</dbReference>
<evidence type="ECO:0000313" key="4">
    <source>
        <dbReference type="Proteomes" id="UP000193642"/>
    </source>
</evidence>
<dbReference type="SUPFAM" id="SSF52833">
    <property type="entry name" value="Thioredoxin-like"/>
    <property type="match status" value="1"/>
</dbReference>
<dbReference type="InterPro" id="IPR040079">
    <property type="entry name" value="Glutathione_S-Trfase"/>
</dbReference>
<accession>A0A1Y2CQ06</accession>
<dbReference type="CDD" id="cd00299">
    <property type="entry name" value="GST_C_family"/>
    <property type="match status" value="1"/>
</dbReference>
<dbReference type="Gene3D" id="3.40.30.10">
    <property type="entry name" value="Glutaredoxin"/>
    <property type="match status" value="1"/>
</dbReference>
<feature type="domain" description="GST N-terminal" evidence="1">
    <location>
        <begin position="90"/>
        <end position="170"/>
    </location>
</feature>
<evidence type="ECO:0000259" key="1">
    <source>
        <dbReference type="PROSITE" id="PS50404"/>
    </source>
</evidence>
<feature type="domain" description="GST C-terminal" evidence="2">
    <location>
        <begin position="172"/>
        <end position="296"/>
    </location>
</feature>
<dbReference type="PANTHER" id="PTHR43968">
    <property type="match status" value="1"/>
</dbReference>
<keyword evidence="4" id="KW-1185">Reference proteome</keyword>
<dbReference type="InterPro" id="IPR036249">
    <property type="entry name" value="Thioredoxin-like_sf"/>
</dbReference>
<dbReference type="InterPro" id="IPR010987">
    <property type="entry name" value="Glutathione-S-Trfase_C-like"/>
</dbReference>
<dbReference type="Pfam" id="PF13409">
    <property type="entry name" value="GST_N_2"/>
    <property type="match status" value="1"/>
</dbReference>
<proteinExistence type="predicted"/>
<dbReference type="SFLD" id="SFLDS00019">
    <property type="entry name" value="Glutathione_Transferase_(cytos"/>
    <property type="match status" value="1"/>
</dbReference>
<dbReference type="SUPFAM" id="SSF47616">
    <property type="entry name" value="GST C-terminal domain-like"/>
    <property type="match status" value="1"/>
</dbReference>
<evidence type="ECO:0000259" key="2">
    <source>
        <dbReference type="PROSITE" id="PS50405"/>
    </source>
</evidence>
<dbReference type="STRING" id="329046.A0A1Y2CQ06"/>
<dbReference type="OrthoDB" id="4951845at2759"/>
<dbReference type="PROSITE" id="PS50404">
    <property type="entry name" value="GST_NTER"/>
    <property type="match status" value="1"/>
</dbReference>
<dbReference type="Gene3D" id="1.20.120.520">
    <property type="entry name" value="nmb1532 protein domain like"/>
    <property type="match status" value="1"/>
</dbReference>
<gene>
    <name evidence="3" type="ORF">BCR33DRAFT_714181</name>
</gene>
<dbReference type="Proteomes" id="UP000193642">
    <property type="component" value="Unassembled WGS sequence"/>
</dbReference>
<protein>
    <recommendedName>
        <fullName evidence="5">Glutathione S-transferase</fullName>
    </recommendedName>
</protein>